<reference evidence="2" key="1">
    <citation type="submission" date="2020-12" db="EMBL/GenBank/DDBJ databases">
        <title>Genomic characterization of non-nitrogen-fixing Frankia strains.</title>
        <authorList>
            <person name="Carlos-Shanley C."/>
            <person name="Guerra T."/>
            <person name="Hahn D."/>
        </authorList>
    </citation>
    <scope>NUCLEOTIDE SEQUENCE</scope>
    <source>
        <strain evidence="2">CN6</strain>
    </source>
</reference>
<proteinExistence type="predicted"/>
<name>A0A937UMM3_9ACTN</name>
<keyword evidence="3" id="KW-1185">Reference proteome</keyword>
<gene>
    <name evidence="2" type="ORF">I7412_17805</name>
</gene>
<dbReference type="AlphaFoldDB" id="A0A937UMM3"/>
<keyword evidence="1" id="KW-1133">Transmembrane helix</keyword>
<keyword evidence="1" id="KW-0812">Transmembrane</keyword>
<dbReference type="EMBL" id="JAEACQ010000200">
    <property type="protein sequence ID" value="MBL7628979.1"/>
    <property type="molecule type" value="Genomic_DNA"/>
</dbReference>
<comment type="caution">
    <text evidence="2">The sequence shown here is derived from an EMBL/GenBank/DDBJ whole genome shotgun (WGS) entry which is preliminary data.</text>
</comment>
<sequence length="415" mass="43442">MSITDSDLRARLRALPADLPQRAFRPALPDVRAGARRRRARARVAAAAALVVLVTAGVGIPAGVLTGSRDSVVPATSRPASSFGGFSVTWLPDGLTHKANSAAFEQEPYPFAWGPVDASGRPLPMEQVMRLPGRPLSLHARAEPTTFASLFTAEEATNPSSVWVSVTWQPRAVMTVDLMAAEIRNGVNGEAGQIDVTRDAVAGRPALVLRLDTATATATEPGWPAPDPATRHHLALLWVDAAGRVFAVELTGPSSPDLAVAHRVADGIVLGKMPIVAGHTPPIAAPEPVDARTAADVRAVIETVFTAGAPDDRWAVAVQDGSELLAIRAKIAEFHPGLAGSLKGTVDTLSRLDAGTVRARVLLTFDDPALKTVVAIDTVPIDVTVVRAGDGWKVTRVSYCDSVALLGISALSLAC</sequence>
<protein>
    <submittedName>
        <fullName evidence="2">Uncharacterized protein</fullName>
    </submittedName>
</protein>
<evidence type="ECO:0000256" key="1">
    <source>
        <dbReference type="SAM" id="Phobius"/>
    </source>
</evidence>
<dbReference type="RefSeq" id="WP_203006407.1">
    <property type="nucleotide sequence ID" value="NZ_JADWYU010000373.1"/>
</dbReference>
<evidence type="ECO:0000313" key="3">
    <source>
        <dbReference type="Proteomes" id="UP000604475"/>
    </source>
</evidence>
<evidence type="ECO:0000313" key="2">
    <source>
        <dbReference type="EMBL" id="MBL7628979.1"/>
    </source>
</evidence>
<accession>A0A937UMM3</accession>
<keyword evidence="1" id="KW-0472">Membrane</keyword>
<feature type="transmembrane region" description="Helical" evidence="1">
    <location>
        <begin position="44"/>
        <end position="65"/>
    </location>
</feature>
<dbReference type="Proteomes" id="UP000604475">
    <property type="component" value="Unassembled WGS sequence"/>
</dbReference>
<organism evidence="2 3">
    <name type="scientific">Frankia nepalensis</name>
    <dbReference type="NCBI Taxonomy" id="1836974"/>
    <lineage>
        <taxon>Bacteria</taxon>
        <taxon>Bacillati</taxon>
        <taxon>Actinomycetota</taxon>
        <taxon>Actinomycetes</taxon>
        <taxon>Frankiales</taxon>
        <taxon>Frankiaceae</taxon>
        <taxon>Frankia</taxon>
    </lineage>
</organism>